<name>A0ABQ3EZV6_9ACTN</name>
<keyword evidence="2" id="KW-1185">Reference proteome</keyword>
<accession>A0ABQ3EZV6</accession>
<comment type="caution">
    <text evidence="1">The sequence shown here is derived from an EMBL/GenBank/DDBJ whole genome shotgun (WGS) entry which is preliminary data.</text>
</comment>
<dbReference type="Proteomes" id="UP000642673">
    <property type="component" value="Unassembled WGS sequence"/>
</dbReference>
<proteinExistence type="predicted"/>
<organism evidence="1 2">
    <name type="scientific">Streptomyces cirratus</name>
    <dbReference type="NCBI Taxonomy" id="68187"/>
    <lineage>
        <taxon>Bacteria</taxon>
        <taxon>Bacillati</taxon>
        <taxon>Actinomycetota</taxon>
        <taxon>Actinomycetes</taxon>
        <taxon>Kitasatosporales</taxon>
        <taxon>Streptomycetaceae</taxon>
        <taxon>Streptomyces</taxon>
    </lineage>
</organism>
<evidence type="ECO:0000313" key="1">
    <source>
        <dbReference type="EMBL" id="GHB56719.1"/>
    </source>
</evidence>
<sequence length="179" mass="18968">MDMPDDGSTGCWRGRRPEEEPAALHLRELGYFLSVHLGRAPGILWPEYDHPALVEGPGACDPELINAQLGLLTVQLGCLTGLAARTVAVDTADDGEGPARAARPGAGSGDHLLVHQIAGAGTWRLSRTRTAAAAEPGPSSFACRLRPGEVLYVPAHWSRRAEFTAGARYAVTRLRAPTG</sequence>
<evidence type="ECO:0000313" key="2">
    <source>
        <dbReference type="Proteomes" id="UP000642673"/>
    </source>
</evidence>
<protein>
    <recommendedName>
        <fullName evidence="3">Cupin domain-containing protein</fullName>
    </recommendedName>
</protein>
<reference evidence="2" key="1">
    <citation type="journal article" date="2019" name="Int. J. Syst. Evol. Microbiol.">
        <title>The Global Catalogue of Microorganisms (GCM) 10K type strain sequencing project: providing services to taxonomists for standard genome sequencing and annotation.</title>
        <authorList>
            <consortium name="The Broad Institute Genomics Platform"/>
            <consortium name="The Broad Institute Genome Sequencing Center for Infectious Disease"/>
            <person name="Wu L."/>
            <person name="Ma J."/>
        </authorList>
    </citation>
    <scope>NUCLEOTIDE SEQUENCE [LARGE SCALE GENOMIC DNA]</scope>
    <source>
        <strain evidence="2">JCM 4738</strain>
    </source>
</reference>
<dbReference type="EMBL" id="BMVP01000004">
    <property type="protein sequence ID" value="GHB56719.1"/>
    <property type="molecule type" value="Genomic_DNA"/>
</dbReference>
<evidence type="ECO:0008006" key="3">
    <source>
        <dbReference type="Google" id="ProtNLM"/>
    </source>
</evidence>
<dbReference type="RefSeq" id="WP_190184477.1">
    <property type="nucleotide sequence ID" value="NZ_BMVP01000004.1"/>
</dbReference>
<gene>
    <name evidence="1" type="ORF">GCM10010347_28540</name>
</gene>